<evidence type="ECO:0000313" key="2">
    <source>
        <dbReference type="Proteomes" id="UP000790580"/>
    </source>
</evidence>
<dbReference type="RefSeq" id="WP_088076556.1">
    <property type="nucleotide sequence ID" value="NZ_JAHQCR010000058.1"/>
</dbReference>
<dbReference type="Proteomes" id="UP000790580">
    <property type="component" value="Unassembled WGS sequence"/>
</dbReference>
<keyword evidence="2" id="KW-1185">Reference proteome</keyword>
<name>A0ABS6JYI3_9BACI</name>
<evidence type="ECO:0000313" key="1">
    <source>
        <dbReference type="EMBL" id="MBU9722714.1"/>
    </source>
</evidence>
<proteinExistence type="predicted"/>
<organism evidence="1 2">
    <name type="scientific">Evansella alkalicola</name>
    <dbReference type="NCBI Taxonomy" id="745819"/>
    <lineage>
        <taxon>Bacteria</taxon>
        <taxon>Bacillati</taxon>
        <taxon>Bacillota</taxon>
        <taxon>Bacilli</taxon>
        <taxon>Bacillales</taxon>
        <taxon>Bacillaceae</taxon>
        <taxon>Evansella</taxon>
    </lineage>
</organism>
<gene>
    <name evidence="1" type="ORF">KS407_14955</name>
</gene>
<accession>A0ABS6JYI3</accession>
<protein>
    <submittedName>
        <fullName evidence="1">Uncharacterized protein</fullName>
    </submittedName>
</protein>
<reference evidence="1 2" key="1">
    <citation type="submission" date="2021-06" db="EMBL/GenBank/DDBJ databases">
        <title>Bacillus sp. RD4P76, an endophyte from a halophyte.</title>
        <authorList>
            <person name="Sun J.-Q."/>
        </authorList>
    </citation>
    <scope>NUCLEOTIDE SEQUENCE [LARGE SCALE GENOMIC DNA]</scope>
    <source>
        <strain evidence="1 2">JCM 17098</strain>
    </source>
</reference>
<comment type="caution">
    <text evidence="1">The sequence shown here is derived from an EMBL/GenBank/DDBJ whole genome shotgun (WGS) entry which is preliminary data.</text>
</comment>
<sequence length="293" mass="34657">MENITIYWLPDITAKILNCDSQELDPYKVALEGWRRGLTLNFHTIPDYLYDEYDISKYDNKHCGVMFSLTSLNKELYFLGLTQKRKVSNYRKVCQLSEKVIDSFFPSSFIRKNLNLYFDLTPILIPIHNKIANSVTVKTIPKNELEITKVVILGVEHDLGHLIALKKEVNKLNLFTYDIRVEDDYIEMIIATENMNDINRLKQIVLKQFRTNKQLKMYETNHDDYLNIGCFNVEKCKLINEGDYLNKKIILLNEKLKDNKDILFKLENSILWKLNLFIRKGINYLRRLFLNSK</sequence>
<dbReference type="EMBL" id="JAHQCR010000058">
    <property type="protein sequence ID" value="MBU9722714.1"/>
    <property type="molecule type" value="Genomic_DNA"/>
</dbReference>